<keyword evidence="3" id="KW-1185">Reference proteome</keyword>
<feature type="chain" id="PRO_5020701992" evidence="1">
    <location>
        <begin position="25"/>
        <end position="122"/>
    </location>
</feature>
<reference evidence="2 3" key="2">
    <citation type="submission" date="2019-02" db="EMBL/GenBank/DDBJ databases">
        <title>'Lichenibacterium ramalinii' gen. nov. sp. nov., 'Lichenibacterium minor' gen. nov. sp. nov.</title>
        <authorList>
            <person name="Pankratov T."/>
        </authorList>
    </citation>
    <scope>NUCLEOTIDE SEQUENCE [LARGE SCALE GENOMIC DNA]</scope>
    <source>
        <strain evidence="2 3">RmlP001</strain>
    </source>
</reference>
<reference evidence="2 3" key="1">
    <citation type="submission" date="2018-09" db="EMBL/GenBank/DDBJ databases">
        <authorList>
            <person name="Grouzdev D.S."/>
            <person name="Krutkina M.S."/>
        </authorList>
    </citation>
    <scope>NUCLEOTIDE SEQUENCE [LARGE SCALE GENOMIC DNA]</scope>
    <source>
        <strain evidence="2 3">RmlP001</strain>
    </source>
</reference>
<gene>
    <name evidence="2" type="ORF">D3272_10925</name>
</gene>
<proteinExistence type="predicted"/>
<comment type="caution">
    <text evidence="2">The sequence shown here is derived from an EMBL/GenBank/DDBJ whole genome shotgun (WGS) entry which is preliminary data.</text>
</comment>
<dbReference type="EMBL" id="QYBC01000008">
    <property type="protein sequence ID" value="RYB04977.1"/>
    <property type="molecule type" value="Genomic_DNA"/>
</dbReference>
<sequence>MATMSNRLALCACIMLLAAPAAGADIDRVPHGARVRRLTVHPSAVVPPAAPLGVAVAPGIVVQTPFTLVVGDPDRVVRLPHELGPDGTYDDAAGLVRSIDGTPCGEACTRRALVRWGYAPAD</sequence>
<dbReference type="AlphaFoldDB" id="A0A4Q2RDK0"/>
<accession>A0A4Q2RDK0</accession>
<protein>
    <submittedName>
        <fullName evidence="2">Uncharacterized protein</fullName>
    </submittedName>
</protein>
<dbReference type="Proteomes" id="UP000289411">
    <property type="component" value="Unassembled WGS sequence"/>
</dbReference>
<evidence type="ECO:0000313" key="3">
    <source>
        <dbReference type="Proteomes" id="UP000289411"/>
    </source>
</evidence>
<organism evidence="2 3">
    <name type="scientific">Lichenibacterium ramalinae</name>
    <dbReference type="NCBI Taxonomy" id="2316527"/>
    <lineage>
        <taxon>Bacteria</taxon>
        <taxon>Pseudomonadati</taxon>
        <taxon>Pseudomonadota</taxon>
        <taxon>Alphaproteobacteria</taxon>
        <taxon>Hyphomicrobiales</taxon>
        <taxon>Lichenihabitantaceae</taxon>
        <taxon>Lichenibacterium</taxon>
    </lineage>
</organism>
<evidence type="ECO:0000313" key="2">
    <source>
        <dbReference type="EMBL" id="RYB04977.1"/>
    </source>
</evidence>
<name>A0A4Q2RDK0_9HYPH</name>
<evidence type="ECO:0000256" key="1">
    <source>
        <dbReference type="SAM" id="SignalP"/>
    </source>
</evidence>
<keyword evidence="1" id="KW-0732">Signal</keyword>
<feature type="signal peptide" evidence="1">
    <location>
        <begin position="1"/>
        <end position="24"/>
    </location>
</feature>